<evidence type="ECO:0000256" key="3">
    <source>
        <dbReference type="ARBA" id="ARBA00022516"/>
    </source>
</evidence>
<dbReference type="GO" id="GO:0005506">
    <property type="term" value="F:iron ion binding"/>
    <property type="evidence" value="ECO:0007669"/>
    <property type="project" value="TreeGrafter"/>
</dbReference>
<dbReference type="PRINTS" id="PR00075">
    <property type="entry name" value="FACDDSATRASE"/>
</dbReference>
<protein>
    <recommendedName>
        <fullName evidence="15">Fatty acid desaturase domain-containing protein</fullName>
    </recommendedName>
</protein>
<name>A0A6H5H4V4_9HEMI</name>
<accession>A0A6H5H4V4</accession>
<keyword evidence="4 11" id="KW-0812">Transmembrane</keyword>
<proteinExistence type="inferred from homology"/>
<comment type="similarity">
    <text evidence="2 11">Belongs to the fatty acid desaturase type 1 family.</text>
</comment>
<evidence type="ECO:0000256" key="2">
    <source>
        <dbReference type="ARBA" id="ARBA00009295"/>
    </source>
</evidence>
<comment type="cofactor">
    <cofactor evidence="11">
        <name>Fe(2+)</name>
        <dbReference type="ChEBI" id="CHEBI:29033"/>
    </cofactor>
</comment>
<dbReference type="GO" id="GO:0005789">
    <property type="term" value="C:endoplasmic reticulum membrane"/>
    <property type="evidence" value="ECO:0007669"/>
    <property type="project" value="TreeGrafter"/>
</dbReference>
<evidence type="ECO:0000256" key="11">
    <source>
        <dbReference type="RuleBase" id="RU000581"/>
    </source>
</evidence>
<evidence type="ECO:0000256" key="5">
    <source>
        <dbReference type="ARBA" id="ARBA00022832"/>
    </source>
</evidence>
<evidence type="ECO:0000256" key="6">
    <source>
        <dbReference type="ARBA" id="ARBA00022989"/>
    </source>
</evidence>
<dbReference type="GO" id="GO:0004768">
    <property type="term" value="F:stearoyl-CoA 9-desaturase activity"/>
    <property type="evidence" value="ECO:0007669"/>
    <property type="project" value="TreeGrafter"/>
</dbReference>
<dbReference type="GO" id="GO:0006636">
    <property type="term" value="P:unsaturated fatty acid biosynthetic process"/>
    <property type="evidence" value="ECO:0007669"/>
    <property type="project" value="TreeGrafter"/>
</dbReference>
<evidence type="ECO:0000256" key="1">
    <source>
        <dbReference type="ARBA" id="ARBA00004141"/>
    </source>
</evidence>
<comment type="subcellular location">
    <subcellularLocation>
        <location evidence="1">Membrane</location>
        <topology evidence="1">Multi-pass membrane protein</topology>
    </subcellularLocation>
</comment>
<keyword evidence="5" id="KW-0276">Fatty acid metabolism</keyword>
<keyword evidence="7 11" id="KW-0560">Oxidoreductase</keyword>
<evidence type="ECO:0000256" key="10">
    <source>
        <dbReference type="ARBA" id="ARBA00023160"/>
    </source>
</evidence>
<sequence>MIRKHPEVLRRGKTVDMSDITSDPYIVAHTKMFYVLKSFTCHLIPVLMPIIFWDEGFWVSTNTMMIRFAFALNATWSVNSFAHLWGNRPIDRRIFPGENKLISLLALGEGWHNYHHVFPWDYKAAELGPSFFNIATVFIDICYFLGLAYDLREPNKELVLKTAMKHGDGTWEVPPELEPLVDYATITFHAKAC</sequence>
<evidence type="ECO:0000256" key="12">
    <source>
        <dbReference type="SAM" id="Phobius"/>
    </source>
</evidence>
<organism evidence="13 14">
    <name type="scientific">Nesidiocoris tenuis</name>
    <dbReference type="NCBI Taxonomy" id="355587"/>
    <lineage>
        <taxon>Eukaryota</taxon>
        <taxon>Metazoa</taxon>
        <taxon>Ecdysozoa</taxon>
        <taxon>Arthropoda</taxon>
        <taxon>Hexapoda</taxon>
        <taxon>Insecta</taxon>
        <taxon>Pterygota</taxon>
        <taxon>Neoptera</taxon>
        <taxon>Paraneoptera</taxon>
        <taxon>Hemiptera</taxon>
        <taxon>Heteroptera</taxon>
        <taxon>Panheteroptera</taxon>
        <taxon>Cimicomorpha</taxon>
        <taxon>Miridae</taxon>
        <taxon>Dicyphina</taxon>
        <taxon>Nesidiocoris</taxon>
    </lineage>
</organism>
<dbReference type="InterPro" id="IPR015876">
    <property type="entry name" value="Acyl-CoA_DS"/>
</dbReference>
<keyword evidence="14" id="KW-1185">Reference proteome</keyword>
<dbReference type="EMBL" id="CADCXU010023740">
    <property type="protein sequence ID" value="CAB0011127.1"/>
    <property type="molecule type" value="Genomic_DNA"/>
</dbReference>
<keyword evidence="9 12" id="KW-0472">Membrane</keyword>
<dbReference type="Proteomes" id="UP000479000">
    <property type="component" value="Unassembled WGS sequence"/>
</dbReference>
<comment type="domain">
    <text evidence="11">The histidine box domains are involved in binding the catalytic metal ions.</text>
</comment>
<dbReference type="OrthoDB" id="10260134at2759"/>
<evidence type="ECO:0000313" key="14">
    <source>
        <dbReference type="Proteomes" id="UP000479000"/>
    </source>
</evidence>
<evidence type="ECO:0000256" key="8">
    <source>
        <dbReference type="ARBA" id="ARBA00023098"/>
    </source>
</evidence>
<evidence type="ECO:0000256" key="7">
    <source>
        <dbReference type="ARBA" id="ARBA00023002"/>
    </source>
</evidence>
<evidence type="ECO:0000256" key="4">
    <source>
        <dbReference type="ARBA" id="ARBA00022692"/>
    </source>
</evidence>
<keyword evidence="6 12" id="KW-1133">Transmembrane helix</keyword>
<evidence type="ECO:0000313" key="13">
    <source>
        <dbReference type="EMBL" id="CAB0011127.1"/>
    </source>
</evidence>
<evidence type="ECO:0008006" key="15">
    <source>
        <dbReference type="Google" id="ProtNLM"/>
    </source>
</evidence>
<gene>
    <name evidence="13" type="ORF">NTEN_LOCUS16120</name>
</gene>
<reference evidence="13 14" key="1">
    <citation type="submission" date="2020-02" db="EMBL/GenBank/DDBJ databases">
        <authorList>
            <person name="Ferguson B K."/>
        </authorList>
    </citation>
    <scope>NUCLEOTIDE SEQUENCE [LARGE SCALE GENOMIC DNA]</scope>
</reference>
<evidence type="ECO:0000256" key="9">
    <source>
        <dbReference type="ARBA" id="ARBA00023136"/>
    </source>
</evidence>
<keyword evidence="3 11" id="KW-0444">Lipid biosynthesis</keyword>
<feature type="transmembrane region" description="Helical" evidence="12">
    <location>
        <begin position="34"/>
        <end position="53"/>
    </location>
</feature>
<dbReference type="PANTHER" id="PTHR11351">
    <property type="entry name" value="ACYL-COA DESATURASE"/>
    <property type="match status" value="1"/>
</dbReference>
<keyword evidence="10 11" id="KW-0275">Fatty acid biosynthesis</keyword>
<dbReference type="PANTHER" id="PTHR11351:SF21">
    <property type="entry name" value="GH07782P"/>
    <property type="match status" value="1"/>
</dbReference>
<keyword evidence="8" id="KW-0443">Lipid metabolism</keyword>
<dbReference type="AlphaFoldDB" id="A0A6H5H4V4"/>
<feature type="transmembrane region" description="Helical" evidence="12">
    <location>
        <begin position="65"/>
        <end position="85"/>
    </location>
</feature>